<reference evidence="1 2" key="1">
    <citation type="journal article" date="2019" name="Nat. Ecol. Evol.">
        <title>Megaphylogeny resolves global patterns of mushroom evolution.</title>
        <authorList>
            <person name="Varga T."/>
            <person name="Krizsan K."/>
            <person name="Foldi C."/>
            <person name="Dima B."/>
            <person name="Sanchez-Garcia M."/>
            <person name="Sanchez-Ramirez S."/>
            <person name="Szollosi G.J."/>
            <person name="Szarkandi J.G."/>
            <person name="Papp V."/>
            <person name="Albert L."/>
            <person name="Andreopoulos W."/>
            <person name="Angelini C."/>
            <person name="Antonin V."/>
            <person name="Barry K.W."/>
            <person name="Bougher N.L."/>
            <person name="Buchanan P."/>
            <person name="Buyck B."/>
            <person name="Bense V."/>
            <person name="Catcheside P."/>
            <person name="Chovatia M."/>
            <person name="Cooper J."/>
            <person name="Damon W."/>
            <person name="Desjardin D."/>
            <person name="Finy P."/>
            <person name="Geml J."/>
            <person name="Haridas S."/>
            <person name="Hughes K."/>
            <person name="Justo A."/>
            <person name="Karasinski D."/>
            <person name="Kautmanova I."/>
            <person name="Kiss B."/>
            <person name="Kocsube S."/>
            <person name="Kotiranta H."/>
            <person name="LaButti K.M."/>
            <person name="Lechner B.E."/>
            <person name="Liimatainen K."/>
            <person name="Lipzen A."/>
            <person name="Lukacs Z."/>
            <person name="Mihaltcheva S."/>
            <person name="Morgado L.N."/>
            <person name="Niskanen T."/>
            <person name="Noordeloos M.E."/>
            <person name="Ohm R.A."/>
            <person name="Ortiz-Santana B."/>
            <person name="Ovrebo C."/>
            <person name="Racz N."/>
            <person name="Riley R."/>
            <person name="Savchenko A."/>
            <person name="Shiryaev A."/>
            <person name="Soop K."/>
            <person name="Spirin V."/>
            <person name="Szebenyi C."/>
            <person name="Tomsovsky M."/>
            <person name="Tulloss R.E."/>
            <person name="Uehling J."/>
            <person name="Grigoriev I.V."/>
            <person name="Vagvolgyi C."/>
            <person name="Papp T."/>
            <person name="Martin F.M."/>
            <person name="Miettinen O."/>
            <person name="Hibbett D.S."/>
            <person name="Nagy L.G."/>
        </authorList>
    </citation>
    <scope>NUCLEOTIDE SEQUENCE [LARGE SCALE GENOMIC DNA]</scope>
    <source>
        <strain evidence="1 2">NL-1719</strain>
    </source>
</reference>
<sequence length="312" mass="34696">ILDDQERVVAALAGRPKDPAWGEVATGAAELCTGIRERGEDLGLFQDEHTSHRRGDFTALSIGVSHGGGQTRPSNLFHPTKRRELLKTLLEDKSIQRIAGFQSSSLSVYAPKMSTYYNTTLKSLFQHPDFRHLSSNFHNSIFPATMFNLGPKCITHEHTDPGNVAFGLCAITALGNFNPKTSGLLILYDLKLLIQFPPASTILIPSAIFRHGNTPIQDGEDRMSMTQYSAGGLFRYVRHGFKTVNQLPKQLRGTIDGKHEERVEEALSLFSKFSELERDRVQRFSAQPVRSLLDLFLGVLNIKSGLVILFTT</sequence>
<dbReference type="Proteomes" id="UP000308600">
    <property type="component" value="Unassembled WGS sequence"/>
</dbReference>
<evidence type="ECO:0000313" key="2">
    <source>
        <dbReference type="Proteomes" id="UP000308600"/>
    </source>
</evidence>
<keyword evidence="2" id="KW-1185">Reference proteome</keyword>
<evidence type="ECO:0000313" key="1">
    <source>
        <dbReference type="EMBL" id="TFK70510.1"/>
    </source>
</evidence>
<accession>A0ACD3AXH1</accession>
<gene>
    <name evidence="1" type="ORF">BDN72DRAFT_766374</name>
</gene>
<name>A0ACD3AXH1_9AGAR</name>
<dbReference type="EMBL" id="ML208312">
    <property type="protein sequence ID" value="TFK70510.1"/>
    <property type="molecule type" value="Genomic_DNA"/>
</dbReference>
<protein>
    <submittedName>
        <fullName evidence="1">Uncharacterized protein</fullName>
    </submittedName>
</protein>
<proteinExistence type="predicted"/>
<organism evidence="1 2">
    <name type="scientific">Pluteus cervinus</name>
    <dbReference type="NCBI Taxonomy" id="181527"/>
    <lineage>
        <taxon>Eukaryota</taxon>
        <taxon>Fungi</taxon>
        <taxon>Dikarya</taxon>
        <taxon>Basidiomycota</taxon>
        <taxon>Agaricomycotina</taxon>
        <taxon>Agaricomycetes</taxon>
        <taxon>Agaricomycetidae</taxon>
        <taxon>Agaricales</taxon>
        <taxon>Pluteineae</taxon>
        <taxon>Pluteaceae</taxon>
        <taxon>Pluteus</taxon>
    </lineage>
</organism>
<feature type="non-terminal residue" evidence="1">
    <location>
        <position position="1"/>
    </location>
</feature>